<dbReference type="Proteomes" id="UP000823862">
    <property type="component" value="Unassembled WGS sequence"/>
</dbReference>
<evidence type="ECO:0000256" key="4">
    <source>
        <dbReference type="ARBA" id="ARBA00017099"/>
    </source>
</evidence>
<accession>A0A9D2HWW3</accession>
<dbReference type="EC" id="1.1.1.133" evidence="3 6"/>
<dbReference type="AlphaFoldDB" id="A0A9D2HWW3"/>
<gene>
    <name evidence="8" type="ORF">H9950_07060</name>
</gene>
<keyword evidence="6" id="KW-0521">NADP</keyword>
<evidence type="ECO:0000256" key="3">
    <source>
        <dbReference type="ARBA" id="ARBA00012929"/>
    </source>
</evidence>
<dbReference type="InterPro" id="IPR036291">
    <property type="entry name" value="NAD(P)-bd_dom_sf"/>
</dbReference>
<dbReference type="EMBL" id="DWZI01000037">
    <property type="protein sequence ID" value="HJA85934.1"/>
    <property type="molecule type" value="Genomic_DNA"/>
</dbReference>
<proteinExistence type="inferred from homology"/>
<dbReference type="InterPro" id="IPR029903">
    <property type="entry name" value="RmlD-like-bd"/>
</dbReference>
<evidence type="ECO:0000256" key="5">
    <source>
        <dbReference type="ARBA" id="ARBA00048200"/>
    </source>
</evidence>
<dbReference type="PANTHER" id="PTHR10491:SF4">
    <property type="entry name" value="METHIONINE ADENOSYLTRANSFERASE 2 SUBUNIT BETA"/>
    <property type="match status" value="1"/>
</dbReference>
<evidence type="ECO:0000259" key="7">
    <source>
        <dbReference type="Pfam" id="PF04321"/>
    </source>
</evidence>
<reference evidence="8" key="1">
    <citation type="journal article" date="2021" name="PeerJ">
        <title>Extensive microbial diversity within the chicken gut microbiome revealed by metagenomics and culture.</title>
        <authorList>
            <person name="Gilroy R."/>
            <person name="Ravi A."/>
            <person name="Getino M."/>
            <person name="Pursley I."/>
            <person name="Horton D.L."/>
            <person name="Alikhan N.F."/>
            <person name="Baker D."/>
            <person name="Gharbi K."/>
            <person name="Hall N."/>
            <person name="Watson M."/>
            <person name="Adriaenssens E.M."/>
            <person name="Foster-Nyarko E."/>
            <person name="Jarju S."/>
            <person name="Secka A."/>
            <person name="Antonio M."/>
            <person name="Oren A."/>
            <person name="Chaudhuri R.R."/>
            <person name="La Ragione R."/>
            <person name="Hildebrand F."/>
            <person name="Pallen M.J."/>
        </authorList>
    </citation>
    <scope>NUCLEOTIDE SEQUENCE</scope>
    <source>
        <strain evidence="8">ChiHjej12B11-9795</strain>
    </source>
</reference>
<protein>
    <recommendedName>
        <fullName evidence="4 6">dTDP-4-dehydrorhamnose reductase</fullName>
        <ecNumber evidence="3 6">1.1.1.133</ecNumber>
    </recommendedName>
</protein>
<keyword evidence="6" id="KW-0560">Oxidoreductase</keyword>
<organism evidence="8 9">
    <name type="scientific">Candidatus Bacteroides avicola</name>
    <dbReference type="NCBI Taxonomy" id="2838468"/>
    <lineage>
        <taxon>Bacteria</taxon>
        <taxon>Pseudomonadati</taxon>
        <taxon>Bacteroidota</taxon>
        <taxon>Bacteroidia</taxon>
        <taxon>Bacteroidales</taxon>
        <taxon>Bacteroidaceae</taxon>
        <taxon>Bacteroides</taxon>
    </lineage>
</organism>
<comment type="function">
    <text evidence="6">Catalyzes the reduction of dTDP-6-deoxy-L-lyxo-4-hexulose to yield dTDP-L-rhamnose.</text>
</comment>
<dbReference type="SUPFAM" id="SSF51735">
    <property type="entry name" value="NAD(P)-binding Rossmann-fold domains"/>
    <property type="match status" value="1"/>
</dbReference>
<comment type="pathway">
    <text evidence="1 6">Carbohydrate biosynthesis; dTDP-L-rhamnose biosynthesis.</text>
</comment>
<evidence type="ECO:0000313" key="9">
    <source>
        <dbReference type="Proteomes" id="UP000823862"/>
    </source>
</evidence>
<name>A0A9D2HWW3_9BACE</name>
<comment type="caution">
    <text evidence="8">The sequence shown here is derived from an EMBL/GenBank/DDBJ whole genome shotgun (WGS) entry which is preliminary data.</text>
</comment>
<dbReference type="CDD" id="cd05254">
    <property type="entry name" value="dTDP_HR_like_SDR_e"/>
    <property type="match status" value="1"/>
</dbReference>
<dbReference type="GO" id="GO:0008831">
    <property type="term" value="F:dTDP-4-dehydrorhamnose reductase activity"/>
    <property type="evidence" value="ECO:0007669"/>
    <property type="project" value="UniProtKB-EC"/>
</dbReference>
<comment type="similarity">
    <text evidence="2 6">Belongs to the dTDP-4-dehydrorhamnose reductase family.</text>
</comment>
<dbReference type="GO" id="GO:0019305">
    <property type="term" value="P:dTDP-rhamnose biosynthetic process"/>
    <property type="evidence" value="ECO:0007669"/>
    <property type="project" value="TreeGrafter"/>
</dbReference>
<evidence type="ECO:0000313" key="8">
    <source>
        <dbReference type="EMBL" id="HJA85934.1"/>
    </source>
</evidence>
<sequence length="297" mass="33348">MLPILITGANGFIGRRLLDDLSSRPHYEVTGCSLHDDLCPRADAYRFLQTDIRDICAVEKLFQEICPAVTIHTAALSATEYCETHRREADRLNIEATAILAACCRRYGSRLIHLSTDFVFDGTATHLYRENDEPQPVNYYGETKLKSERLAASLCPDHAIVRVEVVYGTPLPGQHGNIAQLVANRIRNNEEIFVVSDQLRTPTYVGDVSQGIERLIESSRRGIYHLCGKDEVSIADMAYRVADVLGEGHSLIRPQTTATLPDKTPRPLRTGMSIEKAYRELGYRPLSLEEGLRRMFS</sequence>
<dbReference type="PANTHER" id="PTHR10491">
    <property type="entry name" value="DTDP-4-DEHYDRORHAMNOSE REDUCTASE"/>
    <property type="match status" value="1"/>
</dbReference>
<feature type="domain" description="RmlD-like substrate binding" evidence="7">
    <location>
        <begin position="4"/>
        <end position="296"/>
    </location>
</feature>
<evidence type="ECO:0000256" key="1">
    <source>
        <dbReference type="ARBA" id="ARBA00004781"/>
    </source>
</evidence>
<reference evidence="8" key="2">
    <citation type="submission" date="2021-04" db="EMBL/GenBank/DDBJ databases">
        <authorList>
            <person name="Gilroy R."/>
        </authorList>
    </citation>
    <scope>NUCLEOTIDE SEQUENCE</scope>
    <source>
        <strain evidence="8">ChiHjej12B11-9795</strain>
    </source>
</reference>
<evidence type="ECO:0000256" key="2">
    <source>
        <dbReference type="ARBA" id="ARBA00010944"/>
    </source>
</evidence>
<dbReference type="Pfam" id="PF04321">
    <property type="entry name" value="RmlD_sub_bind"/>
    <property type="match status" value="1"/>
</dbReference>
<dbReference type="InterPro" id="IPR005913">
    <property type="entry name" value="dTDP_dehydrorham_reduct"/>
</dbReference>
<comment type="catalytic activity">
    <reaction evidence="5">
        <text>dTDP-beta-L-rhamnose + NADP(+) = dTDP-4-dehydro-beta-L-rhamnose + NADPH + H(+)</text>
        <dbReference type="Rhea" id="RHEA:21796"/>
        <dbReference type="ChEBI" id="CHEBI:15378"/>
        <dbReference type="ChEBI" id="CHEBI:57510"/>
        <dbReference type="ChEBI" id="CHEBI:57783"/>
        <dbReference type="ChEBI" id="CHEBI:58349"/>
        <dbReference type="ChEBI" id="CHEBI:62830"/>
        <dbReference type="EC" id="1.1.1.133"/>
    </reaction>
</comment>
<evidence type="ECO:0000256" key="6">
    <source>
        <dbReference type="RuleBase" id="RU364082"/>
    </source>
</evidence>
<dbReference type="Gene3D" id="3.40.50.720">
    <property type="entry name" value="NAD(P)-binding Rossmann-like Domain"/>
    <property type="match status" value="1"/>
</dbReference>
<dbReference type="GO" id="GO:0005829">
    <property type="term" value="C:cytosol"/>
    <property type="evidence" value="ECO:0007669"/>
    <property type="project" value="TreeGrafter"/>
</dbReference>